<feature type="region of interest" description="Disordered" evidence="6">
    <location>
        <begin position="295"/>
        <end position="371"/>
    </location>
</feature>
<comment type="caution">
    <text evidence="8">The sequence shown here is derived from an EMBL/GenBank/DDBJ whole genome shotgun (WGS) entry which is preliminary data.</text>
</comment>
<dbReference type="GO" id="GO:0008270">
    <property type="term" value="F:zinc ion binding"/>
    <property type="evidence" value="ECO:0007669"/>
    <property type="project" value="InterPro"/>
</dbReference>
<dbReference type="PANTHER" id="PTHR47338:SF5">
    <property type="entry name" value="ZN(II)2CYS6 TRANSCRIPTION FACTOR (EUROFUNG)"/>
    <property type="match status" value="1"/>
</dbReference>
<evidence type="ECO:0000313" key="8">
    <source>
        <dbReference type="EMBL" id="KAJ2844928.1"/>
    </source>
</evidence>
<dbReference type="SMART" id="SM00066">
    <property type="entry name" value="GAL4"/>
    <property type="match status" value="1"/>
</dbReference>
<feature type="domain" description="Zn(2)-C6 fungal-type" evidence="7">
    <location>
        <begin position="264"/>
        <end position="294"/>
    </location>
</feature>
<dbReference type="AlphaFoldDB" id="A0A9W8I8N5"/>
<dbReference type="InterPro" id="IPR050815">
    <property type="entry name" value="TF_fung"/>
</dbReference>
<dbReference type="Proteomes" id="UP001139887">
    <property type="component" value="Unassembled WGS sequence"/>
</dbReference>
<accession>A0A9W8I8N5</accession>
<evidence type="ECO:0000256" key="3">
    <source>
        <dbReference type="ARBA" id="ARBA00023015"/>
    </source>
</evidence>
<keyword evidence="9" id="KW-1185">Reference proteome</keyword>
<dbReference type="GO" id="GO:0005634">
    <property type="term" value="C:nucleus"/>
    <property type="evidence" value="ECO:0007669"/>
    <property type="project" value="UniProtKB-SubCell"/>
</dbReference>
<feature type="compositionally biased region" description="Polar residues" evidence="6">
    <location>
        <begin position="249"/>
        <end position="258"/>
    </location>
</feature>
<evidence type="ECO:0000256" key="2">
    <source>
        <dbReference type="ARBA" id="ARBA00022723"/>
    </source>
</evidence>
<dbReference type="Pfam" id="PF00172">
    <property type="entry name" value="Zn_clus"/>
    <property type="match status" value="1"/>
</dbReference>
<dbReference type="Pfam" id="PF04082">
    <property type="entry name" value="Fungal_trans"/>
    <property type="match status" value="1"/>
</dbReference>
<gene>
    <name evidence="8" type="ORF">IWW36_004992</name>
</gene>
<dbReference type="PROSITE" id="PS00463">
    <property type="entry name" value="ZN2_CY6_FUNGAL_1"/>
    <property type="match status" value="1"/>
</dbReference>
<evidence type="ECO:0000256" key="5">
    <source>
        <dbReference type="ARBA" id="ARBA00023242"/>
    </source>
</evidence>
<dbReference type="GO" id="GO:0006351">
    <property type="term" value="P:DNA-templated transcription"/>
    <property type="evidence" value="ECO:0007669"/>
    <property type="project" value="InterPro"/>
</dbReference>
<organism evidence="8 9">
    <name type="scientific">Coemansia brasiliensis</name>
    <dbReference type="NCBI Taxonomy" id="2650707"/>
    <lineage>
        <taxon>Eukaryota</taxon>
        <taxon>Fungi</taxon>
        <taxon>Fungi incertae sedis</taxon>
        <taxon>Zoopagomycota</taxon>
        <taxon>Kickxellomycotina</taxon>
        <taxon>Kickxellomycetes</taxon>
        <taxon>Kickxellales</taxon>
        <taxon>Kickxellaceae</taxon>
        <taxon>Coemansia</taxon>
    </lineage>
</organism>
<dbReference type="CDD" id="cd12148">
    <property type="entry name" value="fungal_TF_MHR"/>
    <property type="match status" value="1"/>
</dbReference>
<feature type="compositionally biased region" description="Low complexity" evidence="6">
    <location>
        <begin position="228"/>
        <end position="247"/>
    </location>
</feature>
<keyword evidence="2" id="KW-0479">Metal-binding</keyword>
<dbReference type="EMBL" id="JANBUW010000944">
    <property type="protein sequence ID" value="KAJ2844928.1"/>
    <property type="molecule type" value="Genomic_DNA"/>
</dbReference>
<evidence type="ECO:0000256" key="1">
    <source>
        <dbReference type="ARBA" id="ARBA00004123"/>
    </source>
</evidence>
<evidence type="ECO:0000313" key="9">
    <source>
        <dbReference type="Proteomes" id="UP001139887"/>
    </source>
</evidence>
<dbReference type="CDD" id="cd00067">
    <property type="entry name" value="GAL4"/>
    <property type="match status" value="1"/>
</dbReference>
<dbReference type="GO" id="GO:0003677">
    <property type="term" value="F:DNA binding"/>
    <property type="evidence" value="ECO:0007669"/>
    <property type="project" value="InterPro"/>
</dbReference>
<dbReference type="InterPro" id="IPR036864">
    <property type="entry name" value="Zn2-C6_fun-type_DNA-bd_sf"/>
</dbReference>
<dbReference type="InterPro" id="IPR001138">
    <property type="entry name" value="Zn2Cys6_DnaBD"/>
</dbReference>
<name>A0A9W8I8N5_9FUNG</name>
<dbReference type="InterPro" id="IPR007219">
    <property type="entry name" value="XnlR_reg_dom"/>
</dbReference>
<evidence type="ECO:0000256" key="6">
    <source>
        <dbReference type="SAM" id="MobiDB-lite"/>
    </source>
</evidence>
<feature type="region of interest" description="Disordered" evidence="6">
    <location>
        <begin position="223"/>
        <end position="261"/>
    </location>
</feature>
<protein>
    <recommendedName>
        <fullName evidence="7">Zn(2)-C6 fungal-type domain-containing protein</fullName>
    </recommendedName>
</protein>
<keyword evidence="5" id="KW-0539">Nucleus</keyword>
<dbReference type="Gene3D" id="4.10.240.10">
    <property type="entry name" value="Zn(2)-C6 fungal-type DNA-binding domain"/>
    <property type="match status" value="1"/>
</dbReference>
<dbReference type="PANTHER" id="PTHR47338">
    <property type="entry name" value="ZN(II)2CYS6 TRANSCRIPTION FACTOR (EUROFUNG)-RELATED"/>
    <property type="match status" value="1"/>
</dbReference>
<evidence type="ECO:0000256" key="4">
    <source>
        <dbReference type="ARBA" id="ARBA00023163"/>
    </source>
</evidence>
<sequence length="542" mass="57405">MDTGDSYSQQQSANSALAEFDMLNDPNPGNFPFPLTDQASLFNFHTSSGLGIGSFGMGTGQDMFVGGIDTPAGGTNDDLAVDMDFLDRITRNEPLSASLSFSQSGVPAQTSTAVDASSDMSGQPLLQSATGDASARMRAARAHALNTILNSMSFGGIQQVDGFYNGSMALPSNTGMDSAATGLLGTAGLNPMFTAAAPSSFGLASTYPSAAAVPFPPMTPLSPTSQYAPTSQPVATATAPAPTKAGPESTLSQQSSGQPRIDHACKMCRRRKVRCDGKRPSCKFCTTKNFDCVYEPAPSGGRKRGRKPKNAINGSITGSARSESAYSDETDRLGKQRRFSGRIDTMLDGIGESPEESDAESATMSSSEAGARHEDLAALSNRQIALPDAVHAELNLQSISDDRADAAMSNNVAQEDKSAPQGPNSLAAQHIQLYFAHFHPQHPILHRHTFEKAVRDGTVSRVLWHSVQAIAARYGPAPAAEPVAKENAMEVDGAEVEKQLRPTLRPYEYGKRYAALARALLPEATRAPTIEAIQALYLLSEH</sequence>
<feature type="non-terminal residue" evidence="8">
    <location>
        <position position="542"/>
    </location>
</feature>
<keyword evidence="4" id="KW-0804">Transcription</keyword>
<reference evidence="8" key="1">
    <citation type="submission" date="2022-07" db="EMBL/GenBank/DDBJ databases">
        <title>Phylogenomic reconstructions and comparative analyses of Kickxellomycotina fungi.</title>
        <authorList>
            <person name="Reynolds N.K."/>
            <person name="Stajich J.E."/>
            <person name="Barry K."/>
            <person name="Grigoriev I.V."/>
            <person name="Crous P."/>
            <person name="Smith M.E."/>
        </authorList>
    </citation>
    <scope>NUCLEOTIDE SEQUENCE</scope>
    <source>
        <strain evidence="8">NRRL 1566</strain>
    </source>
</reference>
<proteinExistence type="predicted"/>
<dbReference type="SUPFAM" id="SSF57701">
    <property type="entry name" value="Zn2/Cys6 DNA-binding domain"/>
    <property type="match status" value="1"/>
</dbReference>
<dbReference type="PROSITE" id="PS50048">
    <property type="entry name" value="ZN2_CY6_FUNGAL_2"/>
    <property type="match status" value="1"/>
</dbReference>
<comment type="subcellular location">
    <subcellularLocation>
        <location evidence="1">Nucleus</location>
    </subcellularLocation>
</comment>
<dbReference type="OrthoDB" id="39175at2759"/>
<evidence type="ECO:0000259" key="7">
    <source>
        <dbReference type="PROSITE" id="PS50048"/>
    </source>
</evidence>
<dbReference type="GO" id="GO:0000981">
    <property type="term" value="F:DNA-binding transcription factor activity, RNA polymerase II-specific"/>
    <property type="evidence" value="ECO:0007669"/>
    <property type="project" value="InterPro"/>
</dbReference>
<feature type="compositionally biased region" description="Polar residues" evidence="6">
    <location>
        <begin position="312"/>
        <end position="327"/>
    </location>
</feature>
<keyword evidence="3" id="KW-0805">Transcription regulation</keyword>